<evidence type="ECO:0000256" key="12">
    <source>
        <dbReference type="ARBA" id="ARBA00023242"/>
    </source>
</evidence>
<organism evidence="16 17">
    <name type="scientific">Emericellopsis atlantica</name>
    <dbReference type="NCBI Taxonomy" id="2614577"/>
    <lineage>
        <taxon>Eukaryota</taxon>
        <taxon>Fungi</taxon>
        <taxon>Dikarya</taxon>
        <taxon>Ascomycota</taxon>
        <taxon>Pezizomycotina</taxon>
        <taxon>Sordariomycetes</taxon>
        <taxon>Hypocreomycetidae</taxon>
        <taxon>Hypocreales</taxon>
        <taxon>Bionectriaceae</taxon>
        <taxon>Emericellopsis</taxon>
    </lineage>
</organism>
<evidence type="ECO:0000256" key="6">
    <source>
        <dbReference type="ARBA" id="ARBA00022692"/>
    </source>
</evidence>
<keyword evidence="6 14" id="KW-0812">Transmembrane</keyword>
<dbReference type="InterPro" id="IPR007292">
    <property type="entry name" value="Nuclear_fusion_Kar5"/>
</dbReference>
<evidence type="ECO:0008006" key="18">
    <source>
        <dbReference type="Google" id="ProtNLM"/>
    </source>
</evidence>
<comment type="subcellular location">
    <subcellularLocation>
        <location evidence="3">Endoplasmic reticulum membrane</location>
    </subcellularLocation>
    <subcellularLocation>
        <location evidence="2">Nucleus membrane</location>
    </subcellularLocation>
</comment>
<feature type="chain" id="PRO_5040467075" description="Nuclear membrane fusion protein Kar5" evidence="15">
    <location>
        <begin position="20"/>
        <end position="504"/>
    </location>
</feature>
<dbReference type="GeneID" id="70291101"/>
<dbReference type="AlphaFoldDB" id="A0A9P8CS12"/>
<dbReference type="PANTHER" id="PTHR28012">
    <property type="entry name" value="NUCLEAR FUSION PROTEIN KAR5"/>
    <property type="match status" value="1"/>
</dbReference>
<keyword evidence="5" id="KW-0415">Karyogamy</keyword>
<reference evidence="16" key="1">
    <citation type="journal article" date="2021" name="IMA Fungus">
        <title>Genomic characterization of three marine fungi, including Emericellopsis atlantica sp. nov. with signatures of a generalist lifestyle and marine biomass degradation.</title>
        <authorList>
            <person name="Hagestad O.C."/>
            <person name="Hou L."/>
            <person name="Andersen J.H."/>
            <person name="Hansen E.H."/>
            <person name="Altermark B."/>
            <person name="Li C."/>
            <person name="Kuhnert E."/>
            <person name="Cox R.J."/>
            <person name="Crous P.W."/>
            <person name="Spatafora J.W."/>
            <person name="Lail K."/>
            <person name="Amirebrahimi M."/>
            <person name="Lipzen A."/>
            <person name="Pangilinan J."/>
            <person name="Andreopoulos W."/>
            <person name="Hayes R.D."/>
            <person name="Ng V."/>
            <person name="Grigoriev I.V."/>
            <person name="Jackson S.A."/>
            <person name="Sutton T.D.S."/>
            <person name="Dobson A.D.W."/>
            <person name="Rama T."/>
        </authorList>
    </citation>
    <scope>NUCLEOTIDE SEQUENCE</scope>
    <source>
        <strain evidence="16">TS7</strain>
    </source>
</reference>
<evidence type="ECO:0000256" key="1">
    <source>
        <dbReference type="ARBA" id="ARBA00003389"/>
    </source>
</evidence>
<evidence type="ECO:0000256" key="14">
    <source>
        <dbReference type="SAM" id="Phobius"/>
    </source>
</evidence>
<evidence type="ECO:0000256" key="7">
    <source>
        <dbReference type="ARBA" id="ARBA00022729"/>
    </source>
</evidence>
<evidence type="ECO:0000256" key="2">
    <source>
        <dbReference type="ARBA" id="ARBA00004126"/>
    </source>
</evidence>
<evidence type="ECO:0000256" key="10">
    <source>
        <dbReference type="ARBA" id="ARBA00023136"/>
    </source>
</evidence>
<evidence type="ECO:0000256" key="3">
    <source>
        <dbReference type="ARBA" id="ARBA00004586"/>
    </source>
</evidence>
<comment type="similarity">
    <text evidence="4">Belongs to the KAR5 family.</text>
</comment>
<dbReference type="GO" id="GO:0000742">
    <property type="term" value="P:karyogamy involved in conjugation with cellular fusion"/>
    <property type="evidence" value="ECO:0007669"/>
    <property type="project" value="InterPro"/>
</dbReference>
<dbReference type="PANTHER" id="PTHR28012:SF1">
    <property type="entry name" value="NUCLEAR FUSION PROTEIN KAR5"/>
    <property type="match status" value="1"/>
</dbReference>
<feature type="signal peptide" evidence="15">
    <location>
        <begin position="1"/>
        <end position="19"/>
    </location>
</feature>
<evidence type="ECO:0000313" key="16">
    <source>
        <dbReference type="EMBL" id="KAG9256902.1"/>
    </source>
</evidence>
<keyword evidence="9 14" id="KW-1133">Transmembrane helix</keyword>
<dbReference type="EMBL" id="MU251247">
    <property type="protein sequence ID" value="KAG9256902.1"/>
    <property type="molecule type" value="Genomic_DNA"/>
</dbReference>
<evidence type="ECO:0000256" key="5">
    <source>
        <dbReference type="ARBA" id="ARBA00022459"/>
    </source>
</evidence>
<evidence type="ECO:0000256" key="8">
    <source>
        <dbReference type="ARBA" id="ARBA00022824"/>
    </source>
</evidence>
<evidence type="ECO:0000256" key="11">
    <source>
        <dbReference type="ARBA" id="ARBA00023180"/>
    </source>
</evidence>
<evidence type="ECO:0000256" key="13">
    <source>
        <dbReference type="SAM" id="MobiDB-lite"/>
    </source>
</evidence>
<evidence type="ECO:0000256" key="15">
    <source>
        <dbReference type="SAM" id="SignalP"/>
    </source>
</evidence>
<feature type="transmembrane region" description="Helical" evidence="14">
    <location>
        <begin position="411"/>
        <end position="430"/>
    </location>
</feature>
<feature type="transmembrane region" description="Helical" evidence="14">
    <location>
        <begin position="437"/>
        <end position="459"/>
    </location>
</feature>
<evidence type="ECO:0000256" key="4">
    <source>
        <dbReference type="ARBA" id="ARBA00010473"/>
    </source>
</evidence>
<keyword evidence="7 15" id="KW-0732">Signal</keyword>
<dbReference type="GO" id="GO:0005789">
    <property type="term" value="C:endoplasmic reticulum membrane"/>
    <property type="evidence" value="ECO:0007669"/>
    <property type="project" value="UniProtKB-SubCell"/>
</dbReference>
<name>A0A9P8CS12_9HYPO</name>
<protein>
    <recommendedName>
        <fullName evidence="18">Nuclear membrane fusion protein Kar5</fullName>
    </recommendedName>
</protein>
<comment type="function">
    <text evidence="1">Required for nuclear membrane fusion during karyogamy.</text>
</comment>
<sequence length="504" mass="55895">MLLHVFISLLGAGAQIAHCLSWGYARQQDYERNSGGVSLEDQSRLSNAYSLALSELRELESEPLCHRNAARLLVNHCQLLEGKDEATVHTDSGRLTRDFVDSYATSLAICDLERGSFRIPSECAAFRETTLASLPIPSTPQLHVPTTQIDKCLEGLAQSDSAWNTWISYRHKALRFCDAARADNKKDEHIRLYQRVSKVLERLTTEVESHMESRLASLNNALERAGSLVDGLDPRVDAIRRGLLQLEDILDQKVLAAAGVSQQAIMRSADEAQNLHELLVAIMFGAHRQQEEMEASHETAISRVTMHANAEAEVIAANLATAASSSVLIHNELVNSQARVEEVARRQKQIEQGMHNLEAHAEHISFRYHEHVDRLSQAQRRADDILDTLDTVASSASKLNMFMPDFGIRGWWPYIYCPAFTIVAGSWGLPASLARNIALIGLGEAFGFVVSITAEYIAADNWKSSTSVMDNSLSTNHSSIHAREWAREHSSDGGSRGNFLSRAF</sequence>
<proteinExistence type="inferred from homology"/>
<comment type="caution">
    <text evidence="16">The sequence shown here is derived from an EMBL/GenBank/DDBJ whole genome shotgun (WGS) entry which is preliminary data.</text>
</comment>
<dbReference type="GO" id="GO:0031965">
    <property type="term" value="C:nuclear membrane"/>
    <property type="evidence" value="ECO:0007669"/>
    <property type="project" value="UniProtKB-SubCell"/>
</dbReference>
<gene>
    <name evidence="16" type="ORF">F5Z01DRAFT_492102</name>
</gene>
<accession>A0A9P8CS12</accession>
<dbReference type="OrthoDB" id="5311848at2759"/>
<keyword evidence="12" id="KW-0539">Nucleus</keyword>
<evidence type="ECO:0000313" key="17">
    <source>
        <dbReference type="Proteomes" id="UP000887229"/>
    </source>
</evidence>
<dbReference type="GO" id="GO:0048288">
    <property type="term" value="P:nuclear membrane fusion involved in karyogamy"/>
    <property type="evidence" value="ECO:0007669"/>
    <property type="project" value="InterPro"/>
</dbReference>
<keyword evidence="17" id="KW-1185">Reference proteome</keyword>
<evidence type="ECO:0000256" key="9">
    <source>
        <dbReference type="ARBA" id="ARBA00022989"/>
    </source>
</evidence>
<keyword evidence="11" id="KW-0325">Glycoprotein</keyword>
<keyword evidence="10 14" id="KW-0472">Membrane</keyword>
<keyword evidence="8" id="KW-0256">Endoplasmic reticulum</keyword>
<dbReference type="RefSeq" id="XP_046120826.1">
    <property type="nucleotide sequence ID" value="XM_046260198.1"/>
</dbReference>
<dbReference type="Proteomes" id="UP000887229">
    <property type="component" value="Unassembled WGS sequence"/>
</dbReference>
<feature type="region of interest" description="Disordered" evidence="13">
    <location>
        <begin position="485"/>
        <end position="504"/>
    </location>
</feature>